<gene>
    <name evidence="5" type="ORF">LAZ67_1007689</name>
</gene>
<dbReference type="PANTHER" id="PTHR45640:SF26">
    <property type="entry name" value="RE23625P"/>
    <property type="match status" value="1"/>
</dbReference>
<evidence type="ECO:0000259" key="4">
    <source>
        <dbReference type="PROSITE" id="PS01031"/>
    </source>
</evidence>
<dbReference type="Gene3D" id="2.60.40.790">
    <property type="match status" value="1"/>
</dbReference>
<dbReference type="Proteomes" id="UP001235939">
    <property type="component" value="Chromosome 01"/>
</dbReference>
<evidence type="ECO:0000256" key="3">
    <source>
        <dbReference type="SAM" id="MobiDB-lite"/>
    </source>
</evidence>
<evidence type="ECO:0000256" key="1">
    <source>
        <dbReference type="PROSITE-ProRule" id="PRU00285"/>
    </source>
</evidence>
<dbReference type="SUPFAM" id="SSF49764">
    <property type="entry name" value="HSP20-like chaperones"/>
    <property type="match status" value="1"/>
</dbReference>
<dbReference type="InterPro" id="IPR002068">
    <property type="entry name" value="A-crystallin/Hsp20_dom"/>
</dbReference>
<dbReference type="PRINTS" id="PR00299">
    <property type="entry name" value="ACRYSTALLIN"/>
</dbReference>
<dbReference type="EMBL" id="CP092863">
    <property type="protein sequence ID" value="UYV62058.1"/>
    <property type="molecule type" value="Genomic_DNA"/>
</dbReference>
<dbReference type="InterPro" id="IPR001436">
    <property type="entry name" value="Alpha-crystallin/sHSP_animal"/>
</dbReference>
<evidence type="ECO:0000313" key="5">
    <source>
        <dbReference type="EMBL" id="UYV62058.1"/>
    </source>
</evidence>
<evidence type="ECO:0000256" key="2">
    <source>
        <dbReference type="RuleBase" id="RU003616"/>
    </source>
</evidence>
<organism evidence="5 6">
    <name type="scientific">Cordylochernes scorpioides</name>
    <dbReference type="NCBI Taxonomy" id="51811"/>
    <lineage>
        <taxon>Eukaryota</taxon>
        <taxon>Metazoa</taxon>
        <taxon>Ecdysozoa</taxon>
        <taxon>Arthropoda</taxon>
        <taxon>Chelicerata</taxon>
        <taxon>Arachnida</taxon>
        <taxon>Pseudoscorpiones</taxon>
        <taxon>Cheliferoidea</taxon>
        <taxon>Chernetidae</taxon>
        <taxon>Cordylochernes</taxon>
    </lineage>
</organism>
<dbReference type="CDD" id="cd06526">
    <property type="entry name" value="metazoan_ACD"/>
    <property type="match status" value="1"/>
</dbReference>
<dbReference type="PROSITE" id="PS01031">
    <property type="entry name" value="SHSP"/>
    <property type="match status" value="1"/>
</dbReference>
<dbReference type="PANTHER" id="PTHR45640">
    <property type="entry name" value="HEAT SHOCK PROTEIN HSP-12.2-RELATED"/>
    <property type="match status" value="1"/>
</dbReference>
<keyword evidence="6" id="KW-1185">Reference proteome</keyword>
<sequence>MEMKMSHLLSIQNWDGSYMVRPQTLHQIAHEVQVSNPRISKIIREDFYVDDLLTGCPTVENAKGLMQQLIAVLGSGGFVLRKWVSNETSIIEDLPLLLRGKAKLAKRTMVDRSCESPYALMPRGWLDRHDLLRDMMDDRPGHAYSRHPHHHGQPARFINDSNKFQVLMDVRHFHPSDVSVQIEDENVVVHARHEERPDQHGYVAREFTRKFQIPPDIDPGSIRTRLDVDGVLIIEAPKSHPEGRIHDVREVPINLLDHPYQPETEVENQDTKPFPRPH</sequence>
<proteinExistence type="inferred from homology"/>
<protein>
    <submittedName>
        <fullName evidence="5">HSPB6</fullName>
    </submittedName>
</protein>
<accession>A0ABY6JZU9</accession>
<comment type="similarity">
    <text evidence="1 2">Belongs to the small heat shock protein (HSP20) family.</text>
</comment>
<reference evidence="5 6" key="1">
    <citation type="submission" date="2022-01" db="EMBL/GenBank/DDBJ databases">
        <title>A chromosomal length assembly of Cordylochernes scorpioides.</title>
        <authorList>
            <person name="Zeh D."/>
            <person name="Zeh J."/>
        </authorList>
    </citation>
    <scope>NUCLEOTIDE SEQUENCE [LARGE SCALE GENOMIC DNA]</scope>
    <source>
        <strain evidence="5">IN4F17</strain>
        <tissue evidence="5">Whole Body</tissue>
    </source>
</reference>
<feature type="domain" description="SHSP" evidence="4">
    <location>
        <begin position="146"/>
        <end position="254"/>
    </location>
</feature>
<feature type="region of interest" description="Disordered" evidence="3">
    <location>
        <begin position="257"/>
        <end position="278"/>
    </location>
</feature>
<dbReference type="InterPro" id="IPR008978">
    <property type="entry name" value="HSP20-like_chaperone"/>
</dbReference>
<name>A0ABY6JZU9_9ARAC</name>
<evidence type="ECO:0000313" key="6">
    <source>
        <dbReference type="Proteomes" id="UP001235939"/>
    </source>
</evidence>
<dbReference type="Pfam" id="PF00011">
    <property type="entry name" value="HSP20"/>
    <property type="match status" value="1"/>
</dbReference>